<feature type="transmembrane region" description="Helical" evidence="1">
    <location>
        <begin position="34"/>
        <end position="56"/>
    </location>
</feature>
<feature type="transmembrane region" description="Helical" evidence="1">
    <location>
        <begin position="304"/>
        <end position="322"/>
    </location>
</feature>
<dbReference type="GO" id="GO:0005886">
    <property type="term" value="C:plasma membrane"/>
    <property type="evidence" value="ECO:0007669"/>
    <property type="project" value="UniProtKB-SubCell"/>
</dbReference>
<proteinExistence type="inferred from homology"/>
<dbReference type="eggNOG" id="arCOG02947">
    <property type="taxonomic scope" value="Archaea"/>
</dbReference>
<name>M1XZB4_NATM8</name>
<evidence type="ECO:0000256" key="1">
    <source>
        <dbReference type="HAMAP-Rule" id="MF_02093"/>
    </source>
</evidence>
<dbReference type="HAMAP" id="MF_02093">
    <property type="entry name" value="Beta_carotene_diox"/>
    <property type="match status" value="1"/>
</dbReference>
<evidence type="ECO:0000313" key="4">
    <source>
        <dbReference type="Proteomes" id="UP000011867"/>
    </source>
</evidence>
<reference evidence="3 4" key="1">
    <citation type="journal article" date="2013" name="Genome Announc.">
        <title>Genome of the haloarchaeon Natronomonas moolapensis, a neutrophilic member of a previously haloalkaliphilic genus.</title>
        <authorList>
            <person name="Dyall-Smith M.L."/>
            <person name="Pfeiffer F."/>
            <person name="Oberwinkler T."/>
            <person name="Klee K."/>
            <person name="Rampp M."/>
            <person name="Palm P."/>
            <person name="Gross K."/>
            <person name="Schuster S.C."/>
            <person name="Oesterhelt D."/>
        </authorList>
    </citation>
    <scope>NUCLEOTIDE SEQUENCE [LARGE SCALE GENOMIC DNA]</scope>
    <source>
        <strain evidence="4">DSM 18674 / JCM 14361 / 8.8.11</strain>
    </source>
</reference>
<dbReference type="EC" id="1.13.11.63" evidence="1"/>
<dbReference type="Pfam" id="PF15461">
    <property type="entry name" value="BCD"/>
    <property type="match status" value="1"/>
</dbReference>
<protein>
    <recommendedName>
        <fullName evidence="1">Probable beta-carotene 15,15'-dioxygenase</fullName>
        <ecNumber evidence="1">1.13.11.63</ecNumber>
    </recommendedName>
</protein>
<feature type="transmembrane region" description="Helical" evidence="1">
    <location>
        <begin position="96"/>
        <end position="129"/>
    </location>
</feature>
<comment type="cofactor">
    <cofactor evidence="1">
        <name>Fe(2+)</name>
        <dbReference type="ChEBI" id="CHEBI:29033"/>
    </cofactor>
</comment>
<sequence length="363" mass="37507">MPAQASPVPEPLPDRPTRRARHTPSDARAALSRLAFVPGWVVVALTTLVFAAGVSVPLAYQLLPLAISVAFLGLPHGAVDHLAIPRTCGEAVTGRWLAAVGALYLVVGGAYAVVWFLAPIVAVVGFILLTWAHWGQGDVYPLVALAGGEHPAGRTGRLLTAATRGSLPMAVPFVAFPDQYELVVATLAGLFDPAAPAALSALFTPAARAAVAAVVAALVCLSVAVGVVATVGGDRRSLALDVAETGLLVAFFATVPPILAVGLYFCVWHALRHIVRLLAVDPAAAGSLRSRRYGAALASFTRDAAPLTAASIGLLVLLYVAVPGTVTDPLDLVGTYLVLIAVLTLPHVIVVAVMDREQGLYAM</sequence>
<feature type="binding site" evidence="1">
    <location>
        <position position="269"/>
    </location>
    <ligand>
        <name>Fe cation</name>
        <dbReference type="ChEBI" id="CHEBI:24875"/>
    </ligand>
</feature>
<feature type="transmembrane region" description="Helical" evidence="1">
    <location>
        <begin position="334"/>
        <end position="354"/>
    </location>
</feature>
<dbReference type="AlphaFoldDB" id="M1XZB4"/>
<dbReference type="GO" id="GO:0005506">
    <property type="term" value="F:iron ion binding"/>
    <property type="evidence" value="ECO:0007669"/>
    <property type="project" value="UniProtKB-UniRule"/>
</dbReference>
<dbReference type="STRING" id="268739.Nmlp_1292"/>
<feature type="transmembrane region" description="Helical" evidence="1">
    <location>
        <begin position="182"/>
        <end position="203"/>
    </location>
</feature>
<feature type="binding site" evidence="1">
    <location>
        <position position="133"/>
    </location>
    <ligand>
        <name>Fe cation</name>
        <dbReference type="ChEBI" id="CHEBI:24875"/>
    </ligand>
</feature>
<keyword evidence="1" id="KW-1133">Transmembrane helix</keyword>
<gene>
    <name evidence="3" type="primary">blh</name>
    <name evidence="3" type="ordered locus">Nmlp_1292</name>
</gene>
<keyword evidence="1" id="KW-0223">Dioxygenase</keyword>
<feature type="region of interest" description="Disordered" evidence="2">
    <location>
        <begin position="1"/>
        <end position="23"/>
    </location>
</feature>
<keyword evidence="4" id="KW-1185">Reference proteome</keyword>
<feature type="transmembrane region" description="Helical" evidence="1">
    <location>
        <begin position="210"/>
        <end position="233"/>
    </location>
</feature>
<evidence type="ECO:0000256" key="2">
    <source>
        <dbReference type="SAM" id="MobiDB-lite"/>
    </source>
</evidence>
<feature type="transmembrane region" description="Helical" evidence="1">
    <location>
        <begin position="245"/>
        <end position="267"/>
    </location>
</feature>
<feature type="transmembrane region" description="Helical" evidence="1">
    <location>
        <begin position="62"/>
        <end position="84"/>
    </location>
</feature>
<accession>M1XZB4</accession>
<dbReference type="NCBIfam" id="TIGR03753">
    <property type="entry name" value="blh_monoox"/>
    <property type="match status" value="1"/>
</dbReference>
<organism evidence="3 4">
    <name type="scientific">Natronomonas moolapensis (strain DSM 18674 / CECT 7526 / JCM 14361 / 8.8.11)</name>
    <dbReference type="NCBI Taxonomy" id="268739"/>
    <lineage>
        <taxon>Archaea</taxon>
        <taxon>Methanobacteriati</taxon>
        <taxon>Methanobacteriota</taxon>
        <taxon>Stenosarchaea group</taxon>
        <taxon>Halobacteria</taxon>
        <taxon>Halobacteriales</taxon>
        <taxon>Natronomonadaceae</taxon>
        <taxon>Natronomonas</taxon>
    </lineage>
</organism>
<comment type="similarity">
    <text evidence="1">Belongs to the Brp/Blh beta-carotene diooxygenase family.</text>
</comment>
<keyword evidence="1" id="KW-0812">Transmembrane</keyword>
<keyword evidence="1" id="KW-0408">Iron</keyword>
<keyword evidence="1" id="KW-1003">Cell membrane</keyword>
<comment type="function">
    <text evidence="1">Catalyzes the cleavage of beta-carotene at its central double bond (15,15') to yield two molecules of all-trans-retinal.</text>
</comment>
<dbReference type="GO" id="GO:0016121">
    <property type="term" value="P:carotene catabolic process"/>
    <property type="evidence" value="ECO:0007669"/>
    <property type="project" value="UniProtKB-UniRule"/>
</dbReference>
<keyword evidence="1 3" id="KW-0560">Oxidoreductase</keyword>
<dbReference type="GO" id="GO:0010436">
    <property type="term" value="F:carotenoid dioxygenase activity"/>
    <property type="evidence" value="ECO:0007669"/>
    <property type="project" value="UniProtKB-UniRule"/>
</dbReference>
<dbReference type="EMBL" id="HF582854">
    <property type="protein sequence ID" value="CCQ35501.1"/>
    <property type="molecule type" value="Genomic_DNA"/>
</dbReference>
<feature type="binding site" evidence="1">
    <location>
        <position position="76"/>
    </location>
    <ligand>
        <name>Fe cation</name>
        <dbReference type="ChEBI" id="CHEBI:24875"/>
    </ligand>
</feature>
<comment type="subcellular location">
    <subcellularLocation>
        <location evidence="1">Cell membrane</location>
        <topology evidence="1">Multi-pass membrane protein</topology>
    </subcellularLocation>
</comment>
<dbReference type="HOGENOM" id="CLU_068196_0_0_2"/>
<dbReference type="InterPro" id="IPR022270">
    <property type="entry name" value="Blh_diox"/>
</dbReference>
<dbReference type="GO" id="GO:0003834">
    <property type="term" value="F:beta-carotene 15,15'-dioxygenase activity"/>
    <property type="evidence" value="ECO:0007669"/>
    <property type="project" value="UniProtKB-EC"/>
</dbReference>
<comment type="catalytic activity">
    <reaction evidence="1">
        <text>all-trans-beta-carotene + O2 = 2 all-trans-retinal</text>
        <dbReference type="Rhea" id="RHEA:32887"/>
        <dbReference type="ChEBI" id="CHEBI:15379"/>
        <dbReference type="ChEBI" id="CHEBI:17579"/>
        <dbReference type="ChEBI" id="CHEBI:17898"/>
        <dbReference type="EC" id="1.13.11.63"/>
    </reaction>
</comment>
<dbReference type="KEGG" id="nmo:Nmlp_1292"/>
<keyword evidence="1" id="KW-0479">Metal-binding</keyword>
<keyword evidence="1" id="KW-0472">Membrane</keyword>
<dbReference type="Proteomes" id="UP000011867">
    <property type="component" value="Chromosome"/>
</dbReference>
<evidence type="ECO:0000313" key="3">
    <source>
        <dbReference type="EMBL" id="CCQ35501.1"/>
    </source>
</evidence>
<feature type="binding site" evidence="1">
    <location>
        <position position="273"/>
    </location>
    <ligand>
        <name>Fe cation</name>
        <dbReference type="ChEBI" id="CHEBI:24875"/>
    </ligand>
</feature>